<accession>A0A3G8GZY2</accession>
<dbReference type="AlphaFoldDB" id="A0A3G8GZY2"/>
<evidence type="ECO:0000256" key="1">
    <source>
        <dbReference type="ARBA" id="ARBA00023172"/>
    </source>
</evidence>
<dbReference type="InterPro" id="IPR011010">
    <property type="entry name" value="DNA_brk_join_enz"/>
</dbReference>
<reference evidence="3" key="1">
    <citation type="submission" date="2018-11" db="EMBL/GenBank/DDBJ databases">
        <title>FDA dAtabase for Regulatory Grade micrObial Sequences (FDA-ARGOS): Supporting development and validation of Infectious Disease Dx tests.</title>
        <authorList>
            <person name="Goldberg B."/>
            <person name="Campos J."/>
            <person name="Tallon L."/>
            <person name="Sadzewicz L."/>
            <person name="Zhao X."/>
            <person name="Vavikolanu K."/>
            <person name="Mehta A."/>
            <person name="Aluvathingal J."/>
            <person name="Nadendla S."/>
            <person name="Geyer C."/>
            <person name="Nandy P."/>
            <person name="Yan Y."/>
            <person name="Sichtig H."/>
        </authorList>
    </citation>
    <scope>NUCLEOTIDE SEQUENCE [LARGE SCALE GENOMIC DNA]</scope>
    <source>
        <strain evidence="3">FDAARGOS_614</strain>
    </source>
</reference>
<evidence type="ECO:0000313" key="3">
    <source>
        <dbReference type="Proteomes" id="UP000270411"/>
    </source>
</evidence>
<dbReference type="KEGG" id="cpau:EHF44_10275"/>
<dbReference type="OrthoDB" id="9147145at2"/>
<organism evidence="2 3">
    <name type="scientific">Cupriavidus pauculus</name>
    <dbReference type="NCBI Taxonomy" id="82633"/>
    <lineage>
        <taxon>Bacteria</taxon>
        <taxon>Pseudomonadati</taxon>
        <taxon>Pseudomonadota</taxon>
        <taxon>Betaproteobacteria</taxon>
        <taxon>Burkholderiales</taxon>
        <taxon>Burkholderiaceae</taxon>
        <taxon>Cupriavidus</taxon>
    </lineage>
</organism>
<dbReference type="GO" id="GO:0015074">
    <property type="term" value="P:DNA integration"/>
    <property type="evidence" value="ECO:0007669"/>
    <property type="project" value="InterPro"/>
</dbReference>
<proteinExistence type="predicted"/>
<dbReference type="InterPro" id="IPR013762">
    <property type="entry name" value="Integrase-like_cat_sf"/>
</dbReference>
<dbReference type="GO" id="GO:0003677">
    <property type="term" value="F:DNA binding"/>
    <property type="evidence" value="ECO:0007669"/>
    <property type="project" value="InterPro"/>
</dbReference>
<evidence type="ECO:0000313" key="2">
    <source>
        <dbReference type="EMBL" id="AZG13803.1"/>
    </source>
</evidence>
<name>A0A3G8GZY2_9BURK</name>
<dbReference type="SUPFAM" id="SSF56349">
    <property type="entry name" value="DNA breaking-rejoining enzymes"/>
    <property type="match status" value="1"/>
</dbReference>
<dbReference type="Gene3D" id="1.10.443.10">
    <property type="entry name" value="Intergrase catalytic core"/>
    <property type="match status" value="1"/>
</dbReference>
<dbReference type="Proteomes" id="UP000270411">
    <property type="component" value="Chromosome 1"/>
</dbReference>
<dbReference type="EMBL" id="CP033969">
    <property type="protein sequence ID" value="AZG13803.1"/>
    <property type="molecule type" value="Genomic_DNA"/>
</dbReference>
<dbReference type="GO" id="GO:0006310">
    <property type="term" value="P:DNA recombination"/>
    <property type="evidence" value="ECO:0007669"/>
    <property type="project" value="UniProtKB-KW"/>
</dbReference>
<keyword evidence="1" id="KW-0233">DNA recombination</keyword>
<gene>
    <name evidence="2" type="ORF">EHF44_10275</name>
</gene>
<protein>
    <submittedName>
        <fullName evidence="2">Uncharacterized protein</fullName>
    </submittedName>
</protein>
<sequence>MKSEPFQSCAELSELFPEGITRETSVSKKSKFGHDEWDFTDNGNPRLLHYTHSNLIIAWHTKTSQAFPYTPLPDAIILVLKLLALLLLRAPHTVNGRSKAKSNNHPTTVCGYMRPLIAFFGHLNEKSLLEEGTLAPISTLSDVTLKHLRESLSDWNVGRGSDLRRLLKMICSPIIKNTCKGFSPHWSGGDIRLLSFRPNGHRENYEPVIPNALFQHISKCATNDVVGFLRFMREHPASDVPGEIPIELSDISRRSYGREAHEAYIQHIQSKTKQALEEIKKFGVSLGVLRDYHIRVHHAACSLICLYTGGRYTDLRGFKKGCLKKIGGMWFISGTHIKHQDINKPADMDFWPAIPILRDALKCLEHFSELTFNQYLVAGLQLRDEPGPYSPNGLAGALQNYVKRIDANGAWEHTSVSSQRCRHTLAYQLARADLGLVFISHQLKHLHSALRAAPPQVTLNYGRISELKFEQALFSPGLHYELAESLYDPDSPLAGGGASEFSQRRKQYFEGLLASGMTKEEILERLAGQPIPLSSVGMGFCLGKREIKNKDGSIQKPPCIGSLMCAPDTCSNAVITTHHVHMWKKVVTQNEELAACPTMQHAKTELVSTANRAREILAGLGVSE</sequence>
<dbReference type="RefSeq" id="WP_124683654.1">
    <property type="nucleotide sequence ID" value="NZ_CP033969.1"/>
</dbReference>